<dbReference type="Gene3D" id="1.10.8.1060">
    <property type="entry name" value="Corynebacterium glutamicum thioredoxin-dependent arsenate reductase, N-terminal domain"/>
    <property type="match status" value="1"/>
</dbReference>
<organism evidence="1 2">
    <name type="scientific">Cnuibacter physcomitrellae</name>
    <dbReference type="NCBI Taxonomy" id="1619308"/>
    <lineage>
        <taxon>Bacteria</taxon>
        <taxon>Bacillati</taxon>
        <taxon>Actinomycetota</taxon>
        <taxon>Actinomycetes</taxon>
        <taxon>Micrococcales</taxon>
        <taxon>Microbacteriaceae</taxon>
        <taxon>Cnuibacter</taxon>
    </lineage>
</organism>
<accession>A0A1X9LL03</accession>
<protein>
    <submittedName>
        <fullName evidence="1">Uncharacterized protein</fullName>
    </submittedName>
</protein>
<sequence>MGARWRGSSSSELARTAQWSHTTIVRDELARRASRGRLDYAGLLDALAAGPVDLDRGSGVALAESVERQARDERDHLAASQLFRSSVTRGEVVLLDPEAQSAMISALLGSGHHDDAAGMLTLLHGVPVEELRQIAADVLNPWTRPDGGDDARWRAAFSSVFTEAGYDAPELEGDAGRHPFDRLRSPELPSVSGPDDPLVSVVMTCHRPGVEAFTAVASVLAQTWQRLELIIVDDGSPADYKRTLAALGRLDPRIRILHRSTNAGTYTCRNLALRAARGEFVTTHDSDDWMHPRRLETQVRHLQQTPDAPSNSTHALRITDELSFTQPRGYLVRLCEPSLMFRRRLIADRVGAFDAVRKGADTEFRRRIGAVFDRPSDILLPGVPLTLQRWRSASLTGEEIGPRWLSPSRIAYASAYASWHRAIAAGTADPRSERTSAARPFPAPADILSSEVAEIVPPVLDPQVDLLFVVDLVERIGDARSFDRLAHRIRQEVRSGRRVGVAHAWSAGPEPLLPLHYVPAMQALFDDGVATLVLTGAEAGAGVAYVIDAATLQDPADQPWRIGRIVRARSIPRPLRLSSSPGVESRADDRVSPRALYADRGEAGELEAVAAVVERLCSRYPDVDPGRVRDLVTAEHAALAGHRIRSYVPRLVEHQASSALRAETRAPLPDRTLQAPM</sequence>
<dbReference type="KEGG" id="cphy:B5808_12100"/>
<keyword evidence="2" id="KW-1185">Reference proteome</keyword>
<dbReference type="SUPFAM" id="SSF53448">
    <property type="entry name" value="Nucleotide-diphospho-sugar transferases"/>
    <property type="match status" value="1"/>
</dbReference>
<dbReference type="RefSeq" id="WP_085020023.1">
    <property type="nucleotide sequence ID" value="NZ_BMHD01000001.1"/>
</dbReference>
<evidence type="ECO:0000313" key="1">
    <source>
        <dbReference type="EMBL" id="ARJ05885.1"/>
    </source>
</evidence>
<dbReference type="Pfam" id="PF00535">
    <property type="entry name" value="Glycos_transf_2"/>
    <property type="match status" value="1"/>
</dbReference>
<reference evidence="1 2" key="1">
    <citation type="submission" date="2017-04" db="EMBL/GenBank/DDBJ databases">
        <authorList>
            <person name="Afonso C.L."/>
            <person name="Miller P.J."/>
            <person name="Scott M.A."/>
            <person name="Spackman E."/>
            <person name="Goraichik I."/>
            <person name="Dimitrov K.M."/>
            <person name="Suarez D.L."/>
            <person name="Swayne D.E."/>
        </authorList>
    </citation>
    <scope>NUCLEOTIDE SEQUENCE [LARGE SCALE GENOMIC DNA]</scope>
    <source>
        <strain evidence="2">XA(T)</strain>
    </source>
</reference>
<name>A0A1X9LL03_9MICO</name>
<gene>
    <name evidence="1" type="ORF">B5808_12100</name>
</gene>
<dbReference type="InterPro" id="IPR001173">
    <property type="entry name" value="Glyco_trans_2-like"/>
</dbReference>
<dbReference type="AlphaFoldDB" id="A0A1X9LL03"/>
<dbReference type="InterPro" id="IPR050834">
    <property type="entry name" value="Glycosyltransf_2"/>
</dbReference>
<dbReference type="PANTHER" id="PTHR43685">
    <property type="entry name" value="GLYCOSYLTRANSFERASE"/>
    <property type="match status" value="1"/>
</dbReference>
<dbReference type="STRING" id="1619308.B5808_12100"/>
<proteinExistence type="predicted"/>
<dbReference type="Gene3D" id="3.90.550.10">
    <property type="entry name" value="Spore Coat Polysaccharide Biosynthesis Protein SpsA, Chain A"/>
    <property type="match status" value="1"/>
</dbReference>
<dbReference type="NCBIfam" id="NF046112">
    <property type="entry name" value="MSMEG_6209_Nter"/>
    <property type="match status" value="1"/>
</dbReference>
<evidence type="ECO:0000313" key="2">
    <source>
        <dbReference type="Proteomes" id="UP000192775"/>
    </source>
</evidence>
<dbReference type="EMBL" id="CP020715">
    <property type="protein sequence ID" value="ARJ05885.1"/>
    <property type="molecule type" value="Genomic_DNA"/>
</dbReference>
<dbReference type="Proteomes" id="UP000192775">
    <property type="component" value="Chromosome"/>
</dbReference>
<dbReference type="InterPro" id="IPR029044">
    <property type="entry name" value="Nucleotide-diphossugar_trans"/>
</dbReference>
<dbReference type="CDD" id="cd00761">
    <property type="entry name" value="Glyco_tranf_GTA_type"/>
    <property type="match status" value="1"/>
</dbReference>
<dbReference type="PANTHER" id="PTHR43685:SF11">
    <property type="entry name" value="GLYCOSYLTRANSFERASE TAGX-RELATED"/>
    <property type="match status" value="1"/>
</dbReference>